<dbReference type="GO" id="GO:0016491">
    <property type="term" value="F:oxidoreductase activity"/>
    <property type="evidence" value="ECO:0007669"/>
    <property type="project" value="UniProtKB-KW"/>
</dbReference>
<sequence>MAGGDNGASAAGEGRFVQAVPREAERVRFTIDGKSAEAQAGDSLLAAILVQRPVLRRHEFDGGERAGFCLMGACQDCWVWSEAGERLRACTTPVAAGMAIVTEPPAERFAHGRAHG</sequence>
<dbReference type="SUPFAM" id="SSF54292">
    <property type="entry name" value="2Fe-2S ferredoxin-like"/>
    <property type="match status" value="1"/>
</dbReference>
<keyword evidence="1" id="KW-0560">Oxidoreductase</keyword>
<dbReference type="Gene3D" id="3.10.20.440">
    <property type="entry name" value="2Fe-2S iron-sulphur cluster binding domain, sarcosine oxidase, alpha subunit, N-terminal domain"/>
    <property type="match status" value="1"/>
</dbReference>
<comment type="caution">
    <text evidence="2">The sequence shown here is derived from an EMBL/GenBank/DDBJ whole genome shotgun (WGS) entry which is preliminary data.</text>
</comment>
<reference evidence="2 3" key="1">
    <citation type="submission" date="2020-08" db="EMBL/GenBank/DDBJ databases">
        <title>Genomic Encyclopedia of Type Strains, Phase IV (KMG-IV): sequencing the most valuable type-strain genomes for metagenomic binning, comparative biology and taxonomic classification.</title>
        <authorList>
            <person name="Goeker M."/>
        </authorList>
    </citation>
    <scope>NUCLEOTIDE SEQUENCE [LARGE SCALE GENOMIC DNA]</scope>
    <source>
        <strain evidence="2 3">DSM 103737</strain>
    </source>
</reference>
<dbReference type="InterPro" id="IPR042204">
    <property type="entry name" value="2Fe-2S-bd_N"/>
</dbReference>
<dbReference type="AlphaFoldDB" id="A0A840C9A0"/>
<accession>A0A840C9A0</accession>
<evidence type="ECO:0000313" key="2">
    <source>
        <dbReference type="EMBL" id="MBB4018897.1"/>
    </source>
</evidence>
<dbReference type="GO" id="GO:0051536">
    <property type="term" value="F:iron-sulfur cluster binding"/>
    <property type="evidence" value="ECO:0007669"/>
    <property type="project" value="InterPro"/>
</dbReference>
<evidence type="ECO:0000313" key="3">
    <source>
        <dbReference type="Proteomes" id="UP000577362"/>
    </source>
</evidence>
<gene>
    <name evidence="2" type="ORF">GGR16_003944</name>
</gene>
<proteinExistence type="predicted"/>
<organism evidence="2 3">
    <name type="scientific">Chelatococcus caeni</name>
    <dbReference type="NCBI Taxonomy" id="1348468"/>
    <lineage>
        <taxon>Bacteria</taxon>
        <taxon>Pseudomonadati</taxon>
        <taxon>Pseudomonadota</taxon>
        <taxon>Alphaproteobacteria</taxon>
        <taxon>Hyphomicrobiales</taxon>
        <taxon>Chelatococcaceae</taxon>
        <taxon>Chelatococcus</taxon>
    </lineage>
</organism>
<dbReference type="EMBL" id="JACIEN010000005">
    <property type="protein sequence ID" value="MBB4018897.1"/>
    <property type="molecule type" value="Genomic_DNA"/>
</dbReference>
<evidence type="ECO:0000256" key="1">
    <source>
        <dbReference type="ARBA" id="ARBA00023002"/>
    </source>
</evidence>
<keyword evidence="3" id="KW-1185">Reference proteome</keyword>
<protein>
    <submittedName>
        <fullName evidence="2">Putative molibdopterin-dependent oxidoreductase YjgC</fullName>
    </submittedName>
</protein>
<dbReference type="Pfam" id="PF13510">
    <property type="entry name" value="Fer2_4"/>
    <property type="match status" value="1"/>
</dbReference>
<dbReference type="InterPro" id="IPR036010">
    <property type="entry name" value="2Fe-2S_ferredoxin-like_sf"/>
</dbReference>
<name>A0A840C9A0_9HYPH</name>
<dbReference type="RefSeq" id="WP_183317686.1">
    <property type="nucleotide sequence ID" value="NZ_JACIEN010000005.1"/>
</dbReference>
<dbReference type="Proteomes" id="UP000577362">
    <property type="component" value="Unassembled WGS sequence"/>
</dbReference>